<dbReference type="EMBL" id="AP025739">
    <property type="protein sequence ID" value="BDI31775.1"/>
    <property type="molecule type" value="Genomic_DNA"/>
</dbReference>
<keyword evidence="2" id="KW-1185">Reference proteome</keyword>
<proteinExistence type="predicted"/>
<evidence type="ECO:0000313" key="2">
    <source>
        <dbReference type="Proteomes" id="UP000287394"/>
    </source>
</evidence>
<name>A0A402D6Q7_9BACT</name>
<organism evidence="1 2">
    <name type="scientific">Capsulimonas corticalis</name>
    <dbReference type="NCBI Taxonomy" id="2219043"/>
    <lineage>
        <taxon>Bacteria</taxon>
        <taxon>Bacillati</taxon>
        <taxon>Armatimonadota</taxon>
        <taxon>Armatimonadia</taxon>
        <taxon>Capsulimonadales</taxon>
        <taxon>Capsulimonadaceae</taxon>
        <taxon>Capsulimonas</taxon>
    </lineage>
</organism>
<dbReference type="InterPro" id="IPR025510">
    <property type="entry name" value="DUF4397"/>
</dbReference>
<dbReference type="KEGG" id="ccot:CCAX7_38260"/>
<dbReference type="RefSeq" id="WP_165864685.1">
    <property type="nucleotide sequence ID" value="NZ_AP025739.1"/>
</dbReference>
<evidence type="ECO:0000313" key="1">
    <source>
        <dbReference type="EMBL" id="BDI31775.1"/>
    </source>
</evidence>
<gene>
    <name evidence="1" type="ORF">CCAX7_38260</name>
</gene>
<reference evidence="1 2" key="1">
    <citation type="journal article" date="2019" name="Int. J. Syst. Evol. Microbiol.">
        <title>Capsulimonas corticalis gen. nov., sp. nov., an aerobic capsulated bacterium, of a novel bacterial order, Capsulimonadales ord. nov., of the class Armatimonadia of the phylum Armatimonadetes.</title>
        <authorList>
            <person name="Li J."/>
            <person name="Kudo C."/>
            <person name="Tonouchi A."/>
        </authorList>
    </citation>
    <scope>NUCLEOTIDE SEQUENCE [LARGE SCALE GENOMIC DNA]</scope>
    <source>
        <strain evidence="1 2">AX-7</strain>
    </source>
</reference>
<dbReference type="Proteomes" id="UP000287394">
    <property type="component" value="Chromosome"/>
</dbReference>
<protein>
    <submittedName>
        <fullName evidence="1">Uncharacterized protein</fullName>
    </submittedName>
</protein>
<accession>A0A402D6Q7</accession>
<dbReference type="AlphaFoldDB" id="A0A402D6Q7"/>
<sequence>MSLTALSALVLMVSSAGCRRHRSVNLEDGAAVRIINAVSGSEELTLSVNDRDAWHGNRFRSTSGYRGTEPGNYSISMATNAAQAGTSSSVPIRLEKGGVYTVVAVDPKHDGDPLRTLIWKEDRGTPVPQDQARVLFVHAGPDLGPLAFLVNNIVAADATRFAHKSDPMLLNAGTYSFKVIAAESDDVRPVIGPVDVRLEGGRSYTIIAMGRKSTNSLALEAYSDRF</sequence>
<dbReference type="Pfam" id="PF14344">
    <property type="entry name" value="DUF4397"/>
    <property type="match status" value="1"/>
</dbReference>